<gene>
    <name evidence="6" type="ORF">GCM10010982_20630</name>
</gene>
<protein>
    <submittedName>
        <fullName evidence="6">DNA-binding response regulator</fullName>
    </submittedName>
</protein>
<keyword evidence="1 3" id="KW-0597">Phosphoprotein</keyword>
<dbReference type="InterPro" id="IPR058245">
    <property type="entry name" value="NreC/VraR/RcsB-like_REC"/>
</dbReference>
<sequence length="225" mass="24590">MAKFLIADDHPLFREALGSALQLKFPALSLVQSDSLDSTIKALSEHDDVDLVLLDLHMPGSGDLYGLIRVRQDFPTVPVAVISGSESLEVVSKVMGFGALGFIPKSSSSEQIAAAINSILEGDNWVPEALRDKIQKISEEDRDLAQKVADLTPQQYKVLYLIHNGLLNKQIAYELGITEATVKAHVTAIFRKLDVYSRIQAVLLAEKLQLEPPGKSAQEEVGKES</sequence>
<dbReference type="InterPro" id="IPR000792">
    <property type="entry name" value="Tscrpt_reg_LuxR_C"/>
</dbReference>
<dbReference type="PROSITE" id="PS50110">
    <property type="entry name" value="RESPONSE_REGULATORY"/>
    <property type="match status" value="1"/>
</dbReference>
<dbReference type="PRINTS" id="PR00038">
    <property type="entry name" value="HTHLUXR"/>
</dbReference>
<dbReference type="Pfam" id="PF00196">
    <property type="entry name" value="GerE"/>
    <property type="match status" value="1"/>
</dbReference>
<dbReference type="InterPro" id="IPR051015">
    <property type="entry name" value="EvgA-like"/>
</dbReference>
<name>A0A917YXI5_9ALTE</name>
<reference evidence="6" key="1">
    <citation type="journal article" date="2014" name="Int. J. Syst. Evol. Microbiol.">
        <title>Complete genome sequence of Corynebacterium casei LMG S-19264T (=DSM 44701T), isolated from a smear-ripened cheese.</title>
        <authorList>
            <consortium name="US DOE Joint Genome Institute (JGI-PGF)"/>
            <person name="Walter F."/>
            <person name="Albersmeier A."/>
            <person name="Kalinowski J."/>
            <person name="Ruckert C."/>
        </authorList>
    </citation>
    <scope>NUCLEOTIDE SEQUENCE</scope>
    <source>
        <strain evidence="6">CGMCC 1.7086</strain>
    </source>
</reference>
<dbReference type="PANTHER" id="PTHR45566:SF1">
    <property type="entry name" value="HTH-TYPE TRANSCRIPTIONAL REGULATOR YHJB-RELATED"/>
    <property type="match status" value="1"/>
</dbReference>
<evidence type="ECO:0000256" key="3">
    <source>
        <dbReference type="PROSITE-ProRule" id="PRU00169"/>
    </source>
</evidence>
<dbReference type="PROSITE" id="PS50043">
    <property type="entry name" value="HTH_LUXR_2"/>
    <property type="match status" value="1"/>
</dbReference>
<organism evidence="6 7">
    <name type="scientific">Bowmanella pacifica</name>
    <dbReference type="NCBI Taxonomy" id="502051"/>
    <lineage>
        <taxon>Bacteria</taxon>
        <taxon>Pseudomonadati</taxon>
        <taxon>Pseudomonadota</taxon>
        <taxon>Gammaproteobacteria</taxon>
        <taxon>Alteromonadales</taxon>
        <taxon>Alteromonadaceae</taxon>
        <taxon>Bowmanella</taxon>
    </lineage>
</organism>
<comment type="caution">
    <text evidence="6">The sequence shown here is derived from an EMBL/GenBank/DDBJ whole genome shotgun (WGS) entry which is preliminary data.</text>
</comment>
<dbReference type="InterPro" id="IPR001789">
    <property type="entry name" value="Sig_transdc_resp-reg_receiver"/>
</dbReference>
<dbReference type="CDD" id="cd06170">
    <property type="entry name" value="LuxR_C_like"/>
    <property type="match status" value="1"/>
</dbReference>
<dbReference type="SMART" id="SM00421">
    <property type="entry name" value="HTH_LUXR"/>
    <property type="match status" value="1"/>
</dbReference>
<dbReference type="AlphaFoldDB" id="A0A917YXI5"/>
<dbReference type="SUPFAM" id="SSF52172">
    <property type="entry name" value="CheY-like"/>
    <property type="match status" value="1"/>
</dbReference>
<dbReference type="SUPFAM" id="SSF46894">
    <property type="entry name" value="C-terminal effector domain of the bipartite response regulators"/>
    <property type="match status" value="1"/>
</dbReference>
<dbReference type="RefSeq" id="WP_188694336.1">
    <property type="nucleotide sequence ID" value="NZ_BMLS01000003.1"/>
</dbReference>
<evidence type="ECO:0000313" key="7">
    <source>
        <dbReference type="Proteomes" id="UP000606935"/>
    </source>
</evidence>
<dbReference type="PANTHER" id="PTHR45566">
    <property type="entry name" value="HTH-TYPE TRANSCRIPTIONAL REGULATOR YHJB-RELATED"/>
    <property type="match status" value="1"/>
</dbReference>
<dbReference type="CDD" id="cd17535">
    <property type="entry name" value="REC_NarL-like"/>
    <property type="match status" value="1"/>
</dbReference>
<evidence type="ECO:0000256" key="2">
    <source>
        <dbReference type="ARBA" id="ARBA00023125"/>
    </source>
</evidence>
<accession>A0A917YXI5</accession>
<dbReference type="Pfam" id="PF00072">
    <property type="entry name" value="Response_reg"/>
    <property type="match status" value="1"/>
</dbReference>
<proteinExistence type="predicted"/>
<reference evidence="6" key="2">
    <citation type="submission" date="2020-09" db="EMBL/GenBank/DDBJ databases">
        <authorList>
            <person name="Sun Q."/>
            <person name="Zhou Y."/>
        </authorList>
    </citation>
    <scope>NUCLEOTIDE SEQUENCE</scope>
    <source>
        <strain evidence="6">CGMCC 1.7086</strain>
    </source>
</reference>
<feature type="modified residue" description="4-aspartylphosphate" evidence="3">
    <location>
        <position position="55"/>
    </location>
</feature>
<keyword evidence="7" id="KW-1185">Reference proteome</keyword>
<dbReference type="PROSITE" id="PS00622">
    <property type="entry name" value="HTH_LUXR_1"/>
    <property type="match status" value="1"/>
</dbReference>
<dbReference type="InterPro" id="IPR011006">
    <property type="entry name" value="CheY-like_superfamily"/>
</dbReference>
<dbReference type="Gene3D" id="3.40.50.2300">
    <property type="match status" value="1"/>
</dbReference>
<dbReference type="InterPro" id="IPR036388">
    <property type="entry name" value="WH-like_DNA-bd_sf"/>
</dbReference>
<evidence type="ECO:0000313" key="6">
    <source>
        <dbReference type="EMBL" id="GGO69447.1"/>
    </source>
</evidence>
<feature type="domain" description="HTH luxR-type" evidence="4">
    <location>
        <begin position="144"/>
        <end position="209"/>
    </location>
</feature>
<dbReference type="GO" id="GO:0003677">
    <property type="term" value="F:DNA binding"/>
    <property type="evidence" value="ECO:0007669"/>
    <property type="project" value="UniProtKB-KW"/>
</dbReference>
<dbReference type="SMART" id="SM00448">
    <property type="entry name" value="REC"/>
    <property type="match status" value="1"/>
</dbReference>
<evidence type="ECO:0000259" key="4">
    <source>
        <dbReference type="PROSITE" id="PS50043"/>
    </source>
</evidence>
<evidence type="ECO:0000256" key="1">
    <source>
        <dbReference type="ARBA" id="ARBA00022553"/>
    </source>
</evidence>
<feature type="domain" description="Response regulatory" evidence="5">
    <location>
        <begin position="3"/>
        <end position="120"/>
    </location>
</feature>
<dbReference type="GO" id="GO:0000160">
    <property type="term" value="P:phosphorelay signal transduction system"/>
    <property type="evidence" value="ECO:0007669"/>
    <property type="project" value="InterPro"/>
</dbReference>
<keyword evidence="2 6" id="KW-0238">DNA-binding</keyword>
<dbReference type="Proteomes" id="UP000606935">
    <property type="component" value="Unassembled WGS sequence"/>
</dbReference>
<dbReference type="GO" id="GO:0006355">
    <property type="term" value="P:regulation of DNA-templated transcription"/>
    <property type="evidence" value="ECO:0007669"/>
    <property type="project" value="InterPro"/>
</dbReference>
<dbReference type="InterPro" id="IPR016032">
    <property type="entry name" value="Sig_transdc_resp-reg_C-effctor"/>
</dbReference>
<dbReference type="Gene3D" id="1.10.10.10">
    <property type="entry name" value="Winged helix-like DNA-binding domain superfamily/Winged helix DNA-binding domain"/>
    <property type="match status" value="1"/>
</dbReference>
<dbReference type="EMBL" id="BMLS01000003">
    <property type="protein sequence ID" value="GGO69447.1"/>
    <property type="molecule type" value="Genomic_DNA"/>
</dbReference>
<evidence type="ECO:0000259" key="5">
    <source>
        <dbReference type="PROSITE" id="PS50110"/>
    </source>
</evidence>